<dbReference type="OrthoDB" id="14727at2"/>
<gene>
    <name evidence="2" type="ORF">SAMN04488557_0055</name>
</gene>
<feature type="chain" id="PRO_5011448374" evidence="1">
    <location>
        <begin position="30"/>
        <end position="158"/>
    </location>
</feature>
<proteinExistence type="predicted"/>
<keyword evidence="1" id="KW-0732">Signal</keyword>
<evidence type="ECO:0000256" key="1">
    <source>
        <dbReference type="SAM" id="SignalP"/>
    </source>
</evidence>
<dbReference type="RefSeq" id="WP_092862582.1">
    <property type="nucleotide sequence ID" value="NZ_FPCH01000001.1"/>
</dbReference>
<keyword evidence="3" id="KW-1185">Reference proteome</keyword>
<dbReference type="STRING" id="51670.SAMN04488557_0055"/>
<feature type="signal peptide" evidence="1">
    <location>
        <begin position="1"/>
        <end position="29"/>
    </location>
</feature>
<sequence>MQQANHYDRRAVLGGLVLALSSLTTGVSAQSAPTLKVFKDPNCRCCTAWVEHLRSHGFETTVSETLEMKALKARLGVPAALSSCHTAELSGYVIEGHVPFHAIQRLLAEKPQAIGLAVPGMPAGSPGMGGEPEPYEVVIFTKDGQRSFGRYKADRPIS</sequence>
<reference evidence="3" key="1">
    <citation type="submission" date="2016-10" db="EMBL/GenBank/DDBJ databases">
        <authorList>
            <person name="Varghese N."/>
            <person name="Submissions S."/>
        </authorList>
    </citation>
    <scope>NUCLEOTIDE SEQUENCE [LARGE SCALE GENOMIC DNA]</scope>
    <source>
        <strain evidence="3">DSM 1565</strain>
    </source>
</reference>
<dbReference type="Proteomes" id="UP000199423">
    <property type="component" value="Unassembled WGS sequence"/>
</dbReference>
<organism evidence="2 3">
    <name type="scientific">Hyphomicrobium facile</name>
    <dbReference type="NCBI Taxonomy" id="51670"/>
    <lineage>
        <taxon>Bacteria</taxon>
        <taxon>Pseudomonadati</taxon>
        <taxon>Pseudomonadota</taxon>
        <taxon>Alphaproteobacteria</taxon>
        <taxon>Hyphomicrobiales</taxon>
        <taxon>Hyphomicrobiaceae</taxon>
        <taxon>Hyphomicrobium</taxon>
    </lineage>
</organism>
<dbReference type="InterPro" id="IPR007332">
    <property type="entry name" value="DUF411"/>
</dbReference>
<protein>
    <submittedName>
        <fullName evidence="2">Uncharacterized conserved protein</fullName>
    </submittedName>
</protein>
<evidence type="ECO:0000313" key="3">
    <source>
        <dbReference type="Proteomes" id="UP000199423"/>
    </source>
</evidence>
<accession>A0A1I7MTJ2</accession>
<dbReference type="AlphaFoldDB" id="A0A1I7MTJ2"/>
<dbReference type="Pfam" id="PF04214">
    <property type="entry name" value="DUF411"/>
    <property type="match status" value="1"/>
</dbReference>
<evidence type="ECO:0000313" key="2">
    <source>
        <dbReference type="EMBL" id="SFV25717.1"/>
    </source>
</evidence>
<dbReference type="EMBL" id="FPCH01000001">
    <property type="protein sequence ID" value="SFV25717.1"/>
    <property type="molecule type" value="Genomic_DNA"/>
</dbReference>
<name>A0A1I7MTJ2_9HYPH</name>